<dbReference type="InterPro" id="IPR006343">
    <property type="entry name" value="DnaB/C_C"/>
</dbReference>
<feature type="compositionally biased region" description="Polar residues" evidence="2">
    <location>
        <begin position="131"/>
        <end position="142"/>
    </location>
</feature>
<dbReference type="InterPro" id="IPR017019">
    <property type="entry name" value="DNA_replication_prd_bac"/>
</dbReference>
<dbReference type="PIRSF" id="PIRSF033722">
    <property type="entry name" value="DnaD_CA_C3587_prd"/>
    <property type="match status" value="1"/>
</dbReference>
<dbReference type="AlphaFoldDB" id="A0A0M6WZ85"/>
<keyword evidence="6" id="KW-1185">Reference proteome</keyword>
<dbReference type="Gene3D" id="1.10.10.630">
    <property type="entry name" value="DnaD domain-like"/>
    <property type="match status" value="2"/>
</dbReference>
<dbReference type="InterPro" id="IPR053162">
    <property type="entry name" value="DnaD"/>
</dbReference>
<dbReference type="OrthoDB" id="1652900at2"/>
<evidence type="ECO:0000256" key="2">
    <source>
        <dbReference type="SAM" id="MobiDB-lite"/>
    </source>
</evidence>
<name>A0A0M6WZ85_9FIRM</name>
<dbReference type="STRING" id="301302.ERS852420_02570"/>
<dbReference type="PANTHER" id="PTHR37293:SF5">
    <property type="entry name" value="DNA REPLICATION PROTEIN"/>
    <property type="match status" value="1"/>
</dbReference>
<dbReference type="PANTHER" id="PTHR37293">
    <property type="entry name" value="PHAGE REPLICATION PROTEIN-RELATED"/>
    <property type="match status" value="1"/>
</dbReference>
<dbReference type="EMBL" id="CVRR01000082">
    <property type="protein sequence ID" value="CRL42905.1"/>
    <property type="molecule type" value="Genomic_DNA"/>
</dbReference>
<feature type="compositionally biased region" description="Low complexity" evidence="2">
    <location>
        <begin position="108"/>
        <end position="121"/>
    </location>
</feature>
<protein>
    <submittedName>
        <fullName evidence="5">DnaD domain protein</fullName>
    </submittedName>
</protein>
<evidence type="ECO:0000259" key="3">
    <source>
        <dbReference type="Pfam" id="PF07261"/>
    </source>
</evidence>
<evidence type="ECO:0000313" key="6">
    <source>
        <dbReference type="Proteomes" id="UP000049979"/>
    </source>
</evidence>
<dbReference type="SUPFAM" id="SSF158499">
    <property type="entry name" value="DnaD domain-like"/>
    <property type="match status" value="2"/>
</dbReference>
<dbReference type="NCBIfam" id="TIGR01446">
    <property type="entry name" value="DnaD_dom"/>
    <property type="match status" value="2"/>
</dbReference>
<dbReference type="Proteomes" id="UP000095495">
    <property type="component" value="Unassembled WGS sequence"/>
</dbReference>
<sequence>MINIQLHNDCPATDTIVPNQFIDRFMPSANGEFVKVYLYLLRCIHSHASNCTISEIADKFNNTEMDIQRALRYWQKEGLLSLEETADGKLCGIGLLPFPEDSTDTEEASSSPAPSAVSLEETPASAAGENVSGSQPVNQPQEPQIRHYTLDEIAEFQKNPDIQEMLFVVETYIRHPFSENDINTILFWHEDLHFSAELIVYLVEYCVSKGHTNLRYLNKVALAWHEKKITSVEQAKSEAAVRSKAYYAVMKAFGITGRNLIDSETAMIRKWTKEYAFDLSLIQEACARTISSTGQSSFSYADSILTSWYNDKVHSLEDVKRLDATHQQKKKERAAVKANAAASPKKNNFNNFESRENDYKSLEAMLLNSPIRS</sequence>
<dbReference type="InterPro" id="IPR034829">
    <property type="entry name" value="DnaD-like_sf"/>
</dbReference>
<dbReference type="Proteomes" id="UP000049979">
    <property type="component" value="Unassembled WGS sequence"/>
</dbReference>
<feature type="domain" description="DnaB/C C-terminal" evidence="3">
    <location>
        <begin position="256"/>
        <end position="320"/>
    </location>
</feature>
<dbReference type="EMBL" id="CYXV01000012">
    <property type="protein sequence ID" value="CUN08173.1"/>
    <property type="molecule type" value="Genomic_DNA"/>
</dbReference>
<dbReference type="Pfam" id="PF07261">
    <property type="entry name" value="DnaB_2"/>
    <property type="match status" value="2"/>
</dbReference>
<feature type="domain" description="DnaB/C C-terminal" evidence="3">
    <location>
        <begin position="167"/>
        <end position="237"/>
    </location>
</feature>
<reference evidence="4" key="2">
    <citation type="submission" date="2015-05" db="EMBL/GenBank/DDBJ databases">
        <authorList>
            <person name="Wang D.B."/>
            <person name="Wang M."/>
        </authorList>
    </citation>
    <scope>NUCLEOTIDE SEQUENCE [LARGE SCALE GENOMIC DNA]</scope>
    <source>
        <strain evidence="4">M72</strain>
    </source>
</reference>
<dbReference type="RefSeq" id="WP_055068833.1">
    <property type="nucleotide sequence ID" value="NZ_CP173697.1"/>
</dbReference>
<comment type="similarity">
    <text evidence="1">Belongs to the DnaB/DnaD family.</text>
</comment>
<proteinExistence type="inferred from homology"/>
<feature type="region of interest" description="Disordered" evidence="2">
    <location>
        <begin position="101"/>
        <end position="143"/>
    </location>
</feature>
<evidence type="ECO:0000256" key="1">
    <source>
        <dbReference type="ARBA" id="ARBA00093462"/>
    </source>
</evidence>
<evidence type="ECO:0000313" key="4">
    <source>
        <dbReference type="EMBL" id="CRL42905.1"/>
    </source>
</evidence>
<gene>
    <name evidence="5" type="ORF">ERS852420_02570</name>
    <name evidence="4" type="ORF">M72_17391</name>
</gene>
<evidence type="ECO:0000313" key="7">
    <source>
        <dbReference type="Proteomes" id="UP000095495"/>
    </source>
</evidence>
<accession>A0A0M6WZ85</accession>
<organism evidence="4 6">
    <name type="scientific">Roseburia faecis</name>
    <dbReference type="NCBI Taxonomy" id="301302"/>
    <lineage>
        <taxon>Bacteria</taxon>
        <taxon>Bacillati</taxon>
        <taxon>Bacillota</taxon>
        <taxon>Clostridia</taxon>
        <taxon>Lachnospirales</taxon>
        <taxon>Lachnospiraceae</taxon>
        <taxon>Roseburia</taxon>
    </lineage>
</organism>
<feature type="region of interest" description="Disordered" evidence="2">
    <location>
        <begin position="324"/>
        <end position="353"/>
    </location>
</feature>
<feature type="compositionally biased region" description="Low complexity" evidence="2">
    <location>
        <begin position="336"/>
        <end position="351"/>
    </location>
</feature>
<reference evidence="6" key="1">
    <citation type="submission" date="2015-05" db="EMBL/GenBank/DDBJ databases">
        <authorList>
            <consortium name="Pathogen Informatics"/>
        </authorList>
    </citation>
    <scope>NUCLEOTIDE SEQUENCE [LARGE SCALE GENOMIC DNA]</scope>
    <source>
        <strain evidence="5 7">2789STDY5608863</strain>
        <strain evidence="6">M72</strain>
    </source>
</reference>
<evidence type="ECO:0000313" key="5">
    <source>
        <dbReference type="EMBL" id="CUN08173.1"/>
    </source>
</evidence>